<dbReference type="InterPro" id="IPR036388">
    <property type="entry name" value="WH-like_DNA-bd_sf"/>
</dbReference>
<sequence>MRPHTHYQVRADAHKGRYAFPVSKGDVGIEAWRALLLAHNTAVRAIESDVQREGRVPLTWYDVLLELKAAGEHGLRMQEVAERVVLSRTRVSRLVDEMVRVGLVRKDADGADKRVVWAVITEEGLEALRATAPAYMRGIRRHFSAYLTEEETEVVAEALTKVARGERLDTVAAPARRRG</sequence>
<comment type="caution">
    <text evidence="2">The sequence shown here is derived from an EMBL/GenBank/DDBJ whole genome shotgun (WGS) entry which is preliminary data.</text>
</comment>
<dbReference type="PROSITE" id="PS50995">
    <property type="entry name" value="HTH_MARR_2"/>
    <property type="match status" value="1"/>
</dbReference>
<accession>A0ABN0XKJ5</accession>
<keyword evidence="3" id="KW-1185">Reference proteome</keyword>
<dbReference type="PRINTS" id="PR00598">
    <property type="entry name" value="HTHMARR"/>
</dbReference>
<name>A0ABN0XKJ5_9ACTN</name>
<dbReference type="PANTHER" id="PTHR33164:SF104">
    <property type="entry name" value="TRANSCRIPTIONAL REGULATORY PROTEIN"/>
    <property type="match status" value="1"/>
</dbReference>
<evidence type="ECO:0000259" key="1">
    <source>
        <dbReference type="PROSITE" id="PS50995"/>
    </source>
</evidence>
<evidence type="ECO:0000313" key="2">
    <source>
        <dbReference type="EMBL" id="GAA0366591.1"/>
    </source>
</evidence>
<dbReference type="EMBL" id="BAAABW010000026">
    <property type="protein sequence ID" value="GAA0366591.1"/>
    <property type="molecule type" value="Genomic_DNA"/>
</dbReference>
<dbReference type="SMART" id="SM00347">
    <property type="entry name" value="HTH_MARR"/>
    <property type="match status" value="1"/>
</dbReference>
<proteinExistence type="predicted"/>
<dbReference type="Proteomes" id="UP001500063">
    <property type="component" value="Unassembled WGS sequence"/>
</dbReference>
<protein>
    <recommendedName>
        <fullName evidence="1">HTH marR-type domain-containing protein</fullName>
    </recommendedName>
</protein>
<dbReference type="SUPFAM" id="SSF46785">
    <property type="entry name" value="Winged helix' DNA-binding domain"/>
    <property type="match status" value="1"/>
</dbReference>
<reference evidence="2 3" key="1">
    <citation type="journal article" date="2019" name="Int. J. Syst. Evol. Microbiol.">
        <title>The Global Catalogue of Microorganisms (GCM) 10K type strain sequencing project: providing services to taxonomists for standard genome sequencing and annotation.</title>
        <authorList>
            <consortium name="The Broad Institute Genomics Platform"/>
            <consortium name="The Broad Institute Genome Sequencing Center for Infectious Disease"/>
            <person name="Wu L."/>
            <person name="Ma J."/>
        </authorList>
    </citation>
    <scope>NUCLEOTIDE SEQUENCE [LARGE SCALE GENOMIC DNA]</scope>
    <source>
        <strain evidence="2 3">JCM 4565</strain>
    </source>
</reference>
<gene>
    <name evidence="2" type="ORF">GCM10010319_50640</name>
</gene>
<dbReference type="InterPro" id="IPR036390">
    <property type="entry name" value="WH_DNA-bd_sf"/>
</dbReference>
<dbReference type="Pfam" id="PF12802">
    <property type="entry name" value="MarR_2"/>
    <property type="match status" value="1"/>
</dbReference>
<evidence type="ECO:0000313" key="3">
    <source>
        <dbReference type="Proteomes" id="UP001500063"/>
    </source>
</evidence>
<dbReference type="InterPro" id="IPR000835">
    <property type="entry name" value="HTH_MarR-typ"/>
</dbReference>
<dbReference type="Gene3D" id="1.10.10.10">
    <property type="entry name" value="Winged helix-like DNA-binding domain superfamily/Winged helix DNA-binding domain"/>
    <property type="match status" value="1"/>
</dbReference>
<feature type="domain" description="HTH marR-type" evidence="1">
    <location>
        <begin position="32"/>
        <end position="164"/>
    </location>
</feature>
<dbReference type="PANTHER" id="PTHR33164">
    <property type="entry name" value="TRANSCRIPTIONAL REGULATOR, MARR FAMILY"/>
    <property type="match status" value="1"/>
</dbReference>
<dbReference type="InterPro" id="IPR039422">
    <property type="entry name" value="MarR/SlyA-like"/>
</dbReference>
<organism evidence="2 3">
    <name type="scientific">Streptomyces blastmyceticus</name>
    <dbReference type="NCBI Taxonomy" id="68180"/>
    <lineage>
        <taxon>Bacteria</taxon>
        <taxon>Bacillati</taxon>
        <taxon>Actinomycetota</taxon>
        <taxon>Actinomycetes</taxon>
        <taxon>Kitasatosporales</taxon>
        <taxon>Streptomycetaceae</taxon>
        <taxon>Streptomyces</taxon>
    </lineage>
</organism>